<dbReference type="GO" id="GO:0016491">
    <property type="term" value="F:oxidoreductase activity"/>
    <property type="evidence" value="ECO:0007669"/>
    <property type="project" value="UniProtKB-KW"/>
</dbReference>
<keyword evidence="2" id="KW-0288">FMN</keyword>
<keyword evidence="3" id="KW-0560">Oxidoreductase</keyword>
<dbReference type="EMBL" id="BMAQ01000023">
    <property type="protein sequence ID" value="GFR38697.1"/>
    <property type="molecule type" value="Genomic_DNA"/>
</dbReference>
<reference evidence="5" key="1">
    <citation type="submission" date="2020-08" db="EMBL/GenBank/DDBJ databases">
        <authorList>
            <person name="Uke A."/>
            <person name="Chhe C."/>
            <person name="Baramee S."/>
            <person name="Kosugi A."/>
        </authorList>
    </citation>
    <scope>NUCLEOTIDE SEQUENCE</scope>
    <source>
        <strain evidence="5">DA-C8</strain>
    </source>
</reference>
<keyword evidence="6" id="KW-1185">Reference proteome</keyword>
<evidence type="ECO:0000313" key="6">
    <source>
        <dbReference type="Proteomes" id="UP000654993"/>
    </source>
</evidence>
<sequence>MDGAHDEVIAANAKVAEAAAVIVLTPVYQAAYSGILKAYLDLIPQKGLKGKTVLPIAVGGSSHHLLMIEYALKPVLSVLNAERILQGVYIIDRMIERTEDGFEIHEEACARLDEQLKLLLTESTEG</sequence>
<evidence type="ECO:0000256" key="2">
    <source>
        <dbReference type="ARBA" id="ARBA00022643"/>
    </source>
</evidence>
<dbReference type="SUPFAM" id="SSF52218">
    <property type="entry name" value="Flavoproteins"/>
    <property type="match status" value="1"/>
</dbReference>
<keyword evidence="1" id="KW-0285">Flavoprotein</keyword>
<dbReference type="PANTHER" id="PTHR43408">
    <property type="entry name" value="FMN REDUCTASE (NADPH)"/>
    <property type="match status" value="1"/>
</dbReference>
<dbReference type="Pfam" id="PF03358">
    <property type="entry name" value="FMN_red"/>
    <property type="match status" value="1"/>
</dbReference>
<dbReference type="InterPro" id="IPR051814">
    <property type="entry name" value="NAD(P)H-dep_FMN_reductase"/>
</dbReference>
<dbReference type="InterPro" id="IPR029039">
    <property type="entry name" value="Flavoprotein-like_sf"/>
</dbReference>
<proteinExistence type="predicted"/>
<dbReference type="RefSeq" id="WP_200966937.1">
    <property type="nucleotide sequence ID" value="NZ_BMAQ01000023.1"/>
</dbReference>
<evidence type="ECO:0000259" key="4">
    <source>
        <dbReference type="Pfam" id="PF03358"/>
    </source>
</evidence>
<dbReference type="AlphaFoldDB" id="A0A916QHY2"/>
<reference evidence="5" key="2">
    <citation type="journal article" date="2021" name="Data Brief">
        <title>Draft genome sequence data of the facultative, thermophilic, xylanolytic bacterium Paenibacillus sp. strain DA-C8.</title>
        <authorList>
            <person name="Chhe C."/>
            <person name="Uke A."/>
            <person name="Baramee S."/>
            <person name="Ungkulpasvich U."/>
            <person name="Tachaapaikoon C."/>
            <person name="Pason P."/>
            <person name="Waeonukul R."/>
            <person name="Ratanakhanokchai K."/>
            <person name="Kosugi A."/>
        </authorList>
    </citation>
    <scope>NUCLEOTIDE SEQUENCE</scope>
    <source>
        <strain evidence="5">DA-C8</strain>
    </source>
</reference>
<accession>A0A916QHY2</accession>
<dbReference type="PANTHER" id="PTHR43408:SF1">
    <property type="entry name" value="FMN REDUCTASE (NADPH)"/>
    <property type="match status" value="1"/>
</dbReference>
<evidence type="ECO:0000313" key="5">
    <source>
        <dbReference type="EMBL" id="GFR38697.1"/>
    </source>
</evidence>
<comment type="caution">
    <text evidence="5">The sequence shown here is derived from an EMBL/GenBank/DDBJ whole genome shotgun (WGS) entry which is preliminary data.</text>
</comment>
<evidence type="ECO:0000256" key="1">
    <source>
        <dbReference type="ARBA" id="ARBA00022630"/>
    </source>
</evidence>
<feature type="domain" description="NADPH-dependent FMN reductase-like" evidence="4">
    <location>
        <begin position="3"/>
        <end position="92"/>
    </location>
</feature>
<dbReference type="Proteomes" id="UP000654993">
    <property type="component" value="Unassembled WGS sequence"/>
</dbReference>
<dbReference type="Gene3D" id="3.40.50.360">
    <property type="match status" value="1"/>
</dbReference>
<protein>
    <recommendedName>
        <fullName evidence="4">NADPH-dependent FMN reductase-like domain-containing protein</fullName>
    </recommendedName>
</protein>
<name>A0A916QHY2_9BACL</name>
<dbReference type="InterPro" id="IPR005025">
    <property type="entry name" value="FMN_Rdtase-like_dom"/>
</dbReference>
<evidence type="ECO:0000256" key="3">
    <source>
        <dbReference type="ARBA" id="ARBA00023002"/>
    </source>
</evidence>
<gene>
    <name evidence="5" type="ORF">PRECH8_19930</name>
</gene>
<organism evidence="5 6">
    <name type="scientific">Insulibacter thermoxylanivorax</name>
    <dbReference type="NCBI Taxonomy" id="2749268"/>
    <lineage>
        <taxon>Bacteria</taxon>
        <taxon>Bacillati</taxon>
        <taxon>Bacillota</taxon>
        <taxon>Bacilli</taxon>
        <taxon>Bacillales</taxon>
        <taxon>Paenibacillaceae</taxon>
        <taxon>Insulibacter</taxon>
    </lineage>
</organism>